<proteinExistence type="predicted"/>
<dbReference type="RefSeq" id="WP_249309643.1">
    <property type="nucleotide sequence ID" value="NZ_JACRSZ010000016.1"/>
</dbReference>
<accession>A0ABR7NER6</accession>
<dbReference type="NCBIfam" id="TIGR03172">
    <property type="entry name" value="selenium cofactor biosynthesis protein YqeC"/>
    <property type="match status" value="1"/>
</dbReference>
<keyword evidence="2" id="KW-1185">Reference proteome</keyword>
<reference evidence="1 2" key="1">
    <citation type="submission" date="2020-08" db="EMBL/GenBank/DDBJ databases">
        <title>Genome public.</title>
        <authorList>
            <person name="Liu C."/>
            <person name="Sun Q."/>
        </authorList>
    </citation>
    <scope>NUCLEOTIDE SEQUENCE [LARGE SCALE GENOMIC DNA]</scope>
    <source>
        <strain evidence="1 2">NSJ-46</strain>
    </source>
</reference>
<comment type="caution">
    <text evidence="1">The sequence shown here is derived from an EMBL/GenBank/DDBJ whole genome shotgun (WGS) entry which is preliminary data.</text>
</comment>
<evidence type="ECO:0000313" key="2">
    <source>
        <dbReference type="Proteomes" id="UP000657421"/>
    </source>
</evidence>
<dbReference type="InterPro" id="IPR017587">
    <property type="entry name" value="YqeC"/>
</dbReference>
<dbReference type="EMBL" id="JACRSZ010000016">
    <property type="protein sequence ID" value="MBC8574138.1"/>
    <property type="molecule type" value="Genomic_DNA"/>
</dbReference>
<sequence length="260" mass="29276">MILSWREDGWQKESSLFDALGVNVDHQEVLSLTGGGGKTTVIRRLQKECMERNVFHGVSTTTHMQYEKNESFLGIPSLESFLEIYQRCGTVWMGEPVSEEKMKGFSEAFLQKVFKTGAWLLLEADGAKCFPIKAPEAHEPVILPETTRVIQVYGMDGLDQSIGERCFRSHRVAEILGKKENDQLTEVDLAVLAASPQGGKKLVGDRFYHVILNKADTPQQVRKAMITGAKMLEYGISQVSITSHLLEDTDKGRKIWHLEY</sequence>
<dbReference type="Proteomes" id="UP000657421">
    <property type="component" value="Unassembled WGS sequence"/>
</dbReference>
<protein>
    <submittedName>
        <fullName evidence="1">Selenium-dependent hydroxylase accessory protein YqeC</fullName>
    </submittedName>
</protein>
<dbReference type="Pfam" id="PF19842">
    <property type="entry name" value="YqeC"/>
    <property type="match status" value="1"/>
</dbReference>
<organism evidence="1 2">
    <name type="scientific">Jingyaoa shaoxingensis</name>
    <dbReference type="NCBI Taxonomy" id="2763671"/>
    <lineage>
        <taxon>Bacteria</taxon>
        <taxon>Bacillati</taxon>
        <taxon>Bacillota</taxon>
        <taxon>Clostridia</taxon>
        <taxon>Lachnospirales</taxon>
        <taxon>Lachnospiraceae</taxon>
        <taxon>Jingyaoa</taxon>
    </lineage>
</organism>
<gene>
    <name evidence="1" type="primary">yqeC</name>
    <name evidence="1" type="ORF">H8716_13765</name>
</gene>
<evidence type="ECO:0000313" key="1">
    <source>
        <dbReference type="EMBL" id="MBC8574138.1"/>
    </source>
</evidence>
<name>A0ABR7NER6_9FIRM</name>